<keyword evidence="2" id="KW-1185">Reference proteome</keyword>
<comment type="caution">
    <text evidence="1">The sequence shown here is derived from an EMBL/GenBank/DDBJ whole genome shotgun (WGS) entry which is preliminary data.</text>
</comment>
<name>A0ACC6M0I7_9BACI</name>
<evidence type="ECO:0000313" key="1">
    <source>
        <dbReference type="EMBL" id="MDX8044444.1"/>
    </source>
</evidence>
<reference evidence="1" key="1">
    <citation type="submission" date="2023-11" db="EMBL/GenBank/DDBJ databases">
        <title>Gracilibacillus pellucida a moderately halophilic bacterium isolated from saline soil in Xinjiang province.</title>
        <authorList>
            <person name="Zhang Z."/>
            <person name="Tan F."/>
            <person name="Wang Y."/>
            <person name="Xia M."/>
        </authorList>
    </citation>
    <scope>NUCLEOTIDE SEQUENCE</scope>
    <source>
        <strain evidence="1">S3-1-1</strain>
    </source>
</reference>
<dbReference type="EMBL" id="JAWZSR010000001">
    <property type="protein sequence ID" value="MDX8044444.1"/>
    <property type="molecule type" value="Genomic_DNA"/>
</dbReference>
<evidence type="ECO:0000313" key="2">
    <source>
        <dbReference type="Proteomes" id="UP001277972"/>
    </source>
</evidence>
<sequence length="483" mass="55962">MGKLSRFRKRTLRGQLISYFHLTLLLSILATLITWGIAFVAFLWLINTDKINPANYYEEMIPELAAWIQEKGDVLSEEHKVDLDDMIPLDGLDYQIVNLDGEVVYGSMAEQYISTTERLENQINTNIYDKQGIIYYYPIYNDEQVMNGAVGFRYQVKLQSSNPKMTLLIAIFGGLMFLSPFGYFYLFSYLFGKRFSKNIEKPFNDIIEGAHRIQHNDLDFSLSHIDSTVELNHLVDAFEKMKEALKASLYKQWDLEQERKDMIAAIAHDLKTPLTIILGHVEGLLESRQTNPERMERYLKTIQASAERSIQLMKDLNEVSTIEQVDFRLEFTSVNIKEWLESKATEYMLLCEEKQITFQYNIKNLEKETVLIDLFRINQVLDNVLINSLRFTPKQGKINWQINITKEDIVFEVLDNGPGFADNNTTRIFEKFYQEDPSRSKSDHSGLGLFIAKTIVEKHGGYIIASNRPEGGAYIKIEIKNIE</sequence>
<proteinExistence type="predicted"/>
<protein>
    <submittedName>
        <fullName evidence="1">HAMP domain-containing sensor histidine kinase</fullName>
    </submittedName>
</protein>
<keyword evidence="1" id="KW-0418">Kinase</keyword>
<gene>
    <name evidence="1" type="ORF">SH601_00455</name>
</gene>
<organism evidence="1 2">
    <name type="scientific">Gracilibacillus pellucidus</name>
    <dbReference type="NCBI Taxonomy" id="3095368"/>
    <lineage>
        <taxon>Bacteria</taxon>
        <taxon>Bacillati</taxon>
        <taxon>Bacillota</taxon>
        <taxon>Bacilli</taxon>
        <taxon>Bacillales</taxon>
        <taxon>Bacillaceae</taxon>
        <taxon>Gracilibacillus</taxon>
    </lineage>
</organism>
<dbReference type="Proteomes" id="UP001277972">
    <property type="component" value="Unassembled WGS sequence"/>
</dbReference>
<accession>A0ACC6M0I7</accession>
<keyword evidence="1" id="KW-0808">Transferase</keyword>